<dbReference type="EMBL" id="BAAAQT010000005">
    <property type="protein sequence ID" value="GAA2171568.1"/>
    <property type="molecule type" value="Genomic_DNA"/>
</dbReference>
<dbReference type="Proteomes" id="UP001501599">
    <property type="component" value="Unassembled WGS sequence"/>
</dbReference>
<feature type="domain" description="Dynamin N-terminal" evidence="1">
    <location>
        <begin position="63"/>
        <end position="199"/>
    </location>
</feature>
<accession>A0ABN3AKI1</accession>
<protein>
    <submittedName>
        <fullName evidence="2">Dynamin family protein</fullName>
    </submittedName>
</protein>
<comment type="caution">
    <text evidence="2">The sequence shown here is derived from an EMBL/GenBank/DDBJ whole genome shotgun (WGS) entry which is preliminary data.</text>
</comment>
<proteinExistence type="predicted"/>
<sequence>MTDATIAALERLEALRRALEETRLPLAVEGVDAARDLRRRALAQIDDYVEPRLANLDAPLLAVVGGSTGAGKSTLVNAIVGLPVTRTGVIRPTTRQPILLHAPSDRGWFASTRILPELARITGTVRQTPQPASAAGDEPDATRIGSVVLVGDERVPADLAIVDAPDLDSVADENRALAGQLLAAADLWLFVTTANRYADAVPWAALDDAAGRDVTVGVVLNRVPASSAGEVEDDLRRMLGERGLGAAPIFTVVESPLDELGMLAPDAVAAIRGWLVGIAGDRAERARIAGRTLAGAASRLAATTREVAVARAAQVAAADELDRIVATRYDDAADRIHAATSDGTLLRGEVLARWQDFVGTSDVFRTIEGWFSRTRDRVGAFLQGRPAPVVQVETAIEHGLHAVVVDEAGGAAGDAWQRVRATQAGRQLTAGVDLSREGDDVAGRTSRLVREWQAALVQRISDQAGDRRVKARVLSLGLNAVTVTLMVIVFASTGGLTGGELAIAGGSAVVGQKLLETVFGEDAVRRMAKDARDDLDERVRALLAEEAARYAPLLDPVREGASATDLEDASHALERAMATVATEPLDEPEARA</sequence>
<dbReference type="InterPro" id="IPR045063">
    <property type="entry name" value="Dynamin_N"/>
</dbReference>
<evidence type="ECO:0000259" key="1">
    <source>
        <dbReference type="Pfam" id="PF00350"/>
    </source>
</evidence>
<evidence type="ECO:0000313" key="2">
    <source>
        <dbReference type="EMBL" id="GAA2171568.1"/>
    </source>
</evidence>
<name>A0ABN3AKI1_9MICO</name>
<dbReference type="SUPFAM" id="SSF52540">
    <property type="entry name" value="P-loop containing nucleoside triphosphate hydrolases"/>
    <property type="match status" value="1"/>
</dbReference>
<organism evidence="2 3">
    <name type="scientific">Agrococcus versicolor</name>
    <dbReference type="NCBI Taxonomy" id="501482"/>
    <lineage>
        <taxon>Bacteria</taxon>
        <taxon>Bacillati</taxon>
        <taxon>Actinomycetota</taxon>
        <taxon>Actinomycetes</taxon>
        <taxon>Micrococcales</taxon>
        <taxon>Microbacteriaceae</taxon>
        <taxon>Agrococcus</taxon>
    </lineage>
</organism>
<dbReference type="RefSeq" id="WP_344340130.1">
    <property type="nucleotide sequence ID" value="NZ_BAAAQT010000005.1"/>
</dbReference>
<dbReference type="Pfam" id="PF00350">
    <property type="entry name" value="Dynamin_N"/>
    <property type="match status" value="1"/>
</dbReference>
<dbReference type="Gene3D" id="3.40.50.300">
    <property type="entry name" value="P-loop containing nucleotide triphosphate hydrolases"/>
    <property type="match status" value="1"/>
</dbReference>
<evidence type="ECO:0000313" key="3">
    <source>
        <dbReference type="Proteomes" id="UP001501599"/>
    </source>
</evidence>
<keyword evidence="3" id="KW-1185">Reference proteome</keyword>
<gene>
    <name evidence="2" type="ORF">GCM10009846_05830</name>
</gene>
<reference evidence="2 3" key="1">
    <citation type="journal article" date="2019" name="Int. J. Syst. Evol. Microbiol.">
        <title>The Global Catalogue of Microorganisms (GCM) 10K type strain sequencing project: providing services to taxonomists for standard genome sequencing and annotation.</title>
        <authorList>
            <consortium name="The Broad Institute Genomics Platform"/>
            <consortium name="The Broad Institute Genome Sequencing Center for Infectious Disease"/>
            <person name="Wu L."/>
            <person name="Ma J."/>
        </authorList>
    </citation>
    <scope>NUCLEOTIDE SEQUENCE [LARGE SCALE GENOMIC DNA]</scope>
    <source>
        <strain evidence="2 3">JCM 16026</strain>
    </source>
</reference>
<dbReference type="InterPro" id="IPR027417">
    <property type="entry name" value="P-loop_NTPase"/>
</dbReference>